<evidence type="ECO:0000313" key="1">
    <source>
        <dbReference type="EMBL" id="QDA57130.1"/>
    </source>
</evidence>
<sequence length="284" mass="31021">MNALSDAQAEFLTEQLPLLPHLGSSGIDEVEGILFRNSLDFQTAINEMNRISSEVQSAIERSNQIRDALSGLIYPYEAPEDEVMIRVVFDHAASIDDVADFKKWANEWHDIGRGIAMSVGGTPKDLRIVGAQTGSIVITIATTCVIARVVASVLLKSLEVAEKVQGLRKMQLEIEALKLSNTQAKEALKAQAVEERKVGLENISKSVSDGLALDGEKITALDKSINKLLGFIEKGGAVDVVLPLSSEDGAVEVDADMQKLSRDVMRIRELERNTRLIAHEDEES</sequence>
<accession>A0A5B7ZPZ3</accession>
<organism evidence="1 2">
    <name type="scientific">Thermomonas aquatica</name>
    <dbReference type="NCBI Taxonomy" id="2202149"/>
    <lineage>
        <taxon>Bacteria</taxon>
        <taxon>Pseudomonadati</taxon>
        <taxon>Pseudomonadota</taxon>
        <taxon>Gammaproteobacteria</taxon>
        <taxon>Lysobacterales</taxon>
        <taxon>Lysobacteraceae</taxon>
        <taxon>Thermomonas</taxon>
    </lineage>
</organism>
<dbReference type="AlphaFoldDB" id="A0A5B7ZPZ3"/>
<dbReference type="KEGG" id="thes:FHQ07_07280"/>
<reference evidence="1 2" key="1">
    <citation type="submission" date="2019-06" db="EMBL/GenBank/DDBJ databases">
        <title>Thermomonas aquatica sp. nov., isolated from an industrial wastewater treatment plant.</title>
        <authorList>
            <person name="Jeon J.H."/>
            <person name="Park D.-S."/>
        </authorList>
    </citation>
    <scope>NUCLEOTIDE SEQUENCE [LARGE SCALE GENOMIC DNA]</scope>
    <source>
        <strain evidence="1 2">SY21</strain>
    </source>
</reference>
<dbReference type="OrthoDB" id="7057670at2"/>
<dbReference type="Proteomes" id="UP000308149">
    <property type="component" value="Chromosome"/>
</dbReference>
<gene>
    <name evidence="1" type="ORF">FHQ07_07280</name>
</gene>
<evidence type="ECO:0000313" key="2">
    <source>
        <dbReference type="Proteomes" id="UP000308149"/>
    </source>
</evidence>
<protein>
    <submittedName>
        <fullName evidence="1">Uncharacterized protein</fullName>
    </submittedName>
</protein>
<proteinExistence type="predicted"/>
<dbReference type="RefSeq" id="WP_139716182.1">
    <property type="nucleotide sequence ID" value="NZ_CP040871.1"/>
</dbReference>
<name>A0A5B7ZPZ3_9GAMM</name>
<keyword evidence="2" id="KW-1185">Reference proteome</keyword>
<dbReference type="EMBL" id="CP040871">
    <property type="protein sequence ID" value="QDA57130.1"/>
    <property type="molecule type" value="Genomic_DNA"/>
</dbReference>